<evidence type="ECO:0000256" key="2">
    <source>
        <dbReference type="SAM" id="MobiDB-lite"/>
    </source>
</evidence>
<keyword evidence="4" id="KW-1185">Reference proteome</keyword>
<gene>
    <name evidence="3" type="ORF">EVOR1521_LOCUS31842</name>
</gene>
<reference evidence="3" key="1">
    <citation type="submission" date="2023-08" db="EMBL/GenBank/DDBJ databases">
        <authorList>
            <person name="Chen Y."/>
            <person name="Shah S."/>
            <person name="Dougan E. K."/>
            <person name="Thang M."/>
            <person name="Chan C."/>
        </authorList>
    </citation>
    <scope>NUCLEOTIDE SEQUENCE</scope>
</reference>
<feature type="compositionally biased region" description="Acidic residues" evidence="2">
    <location>
        <begin position="130"/>
        <end position="148"/>
    </location>
</feature>
<proteinExistence type="predicted"/>
<name>A0AA36JSX6_9DINO</name>
<protein>
    <submittedName>
        <fullName evidence="3">Uncharacterized protein</fullName>
    </submittedName>
</protein>
<dbReference type="EMBL" id="CAUJNA010003862">
    <property type="protein sequence ID" value="CAJ1411224.1"/>
    <property type="molecule type" value="Genomic_DNA"/>
</dbReference>
<organism evidence="3 4">
    <name type="scientific">Effrenium voratum</name>
    <dbReference type="NCBI Taxonomy" id="2562239"/>
    <lineage>
        <taxon>Eukaryota</taxon>
        <taxon>Sar</taxon>
        <taxon>Alveolata</taxon>
        <taxon>Dinophyceae</taxon>
        <taxon>Suessiales</taxon>
        <taxon>Symbiodiniaceae</taxon>
        <taxon>Effrenium</taxon>
    </lineage>
</organism>
<feature type="coiled-coil region" evidence="1">
    <location>
        <begin position="58"/>
        <end position="97"/>
    </location>
</feature>
<keyword evidence="1" id="KW-0175">Coiled coil</keyword>
<evidence type="ECO:0000256" key="1">
    <source>
        <dbReference type="SAM" id="Coils"/>
    </source>
</evidence>
<evidence type="ECO:0000313" key="4">
    <source>
        <dbReference type="Proteomes" id="UP001178507"/>
    </source>
</evidence>
<evidence type="ECO:0000313" key="3">
    <source>
        <dbReference type="EMBL" id="CAJ1411224.1"/>
    </source>
</evidence>
<dbReference type="AlphaFoldDB" id="A0AA36JSX6"/>
<dbReference type="Proteomes" id="UP001178507">
    <property type="component" value="Unassembled WGS sequence"/>
</dbReference>
<sequence>MSHACNDIVAYFHRLLLVGAAYGRFECFPSLDDSEAAETCSADQVALQLVPPNFEEMLQKALDDKLQIEMEHQELAKQEIMEKNHELFTQNQELRQRMDRMDFLLSKVLLERQGNVHPRDLEGGSTASWEEVEREAEQAEQEEAVEGA</sequence>
<comment type="caution">
    <text evidence="3">The sequence shown here is derived from an EMBL/GenBank/DDBJ whole genome shotgun (WGS) entry which is preliminary data.</text>
</comment>
<feature type="region of interest" description="Disordered" evidence="2">
    <location>
        <begin position="116"/>
        <end position="148"/>
    </location>
</feature>
<accession>A0AA36JSX6</accession>